<evidence type="ECO:0000256" key="4">
    <source>
        <dbReference type="ARBA" id="ARBA00022737"/>
    </source>
</evidence>
<dbReference type="InterPro" id="IPR013858">
    <property type="entry name" value="Peptidase_M10B_C"/>
</dbReference>
<gene>
    <name evidence="7" type="ORF">ACFOGP_17440</name>
</gene>
<dbReference type="SUPFAM" id="SSF51120">
    <property type="entry name" value="beta-Roll"/>
    <property type="match status" value="1"/>
</dbReference>
<evidence type="ECO:0000313" key="7">
    <source>
        <dbReference type="EMBL" id="MFC3144513.1"/>
    </source>
</evidence>
<feature type="domain" description="Peptidase M10 serralysin C-terminal" evidence="6">
    <location>
        <begin position="361"/>
        <end position="495"/>
    </location>
</feature>
<sequence>MAVRYIGTDFDGVDVDANSDLWVLREGFTLSNVADAFDFLGFFSATLVIDGTVYSQTDAVDSDAGSSGNTVNVGVTGSVFGSSDGIEMSGNNHEIYNYGEVTGLNDRAIQMIGDGSKILNAGTAYGQSDGISMEGDNNLLTNTGLIAGEFDGVNVSGNGSKVYNSGEITGDRNGFEFNTLAGEVNTLENAGIIATTGVSGDGVRGDFGDETVINSGTILGDVVLGAGMDIFDGRGGFVSGWVDGGADNDVFIIDDTNARLYEAPGGGVDTVESQADFALGDFIENLTLLGASDIDGTGNSSRNVMTGNAGDNDLSGEGSRDTIDGGMGDDTVDGGRGDDVLDGDAGNDVLLGRSGVDIMDGGEGDDLLAGGLGDDIMSGNDGDDTLKGGEGADTMTGGAGQDNFVFTRVSDSDGSGSDVITDFTPGQDVLDFSGMLTGQFDLSILGSYSGTGPSIRTYVNTSGDTVVFADTNGDGLSDMRIELENVTGVTESDFLL</sequence>
<dbReference type="InterPro" id="IPR001343">
    <property type="entry name" value="Hemolysn_Ca-bd"/>
</dbReference>
<evidence type="ECO:0000256" key="5">
    <source>
        <dbReference type="SAM" id="MobiDB-lite"/>
    </source>
</evidence>
<dbReference type="RefSeq" id="WP_275633783.1">
    <property type="nucleotide sequence ID" value="NZ_JARGYD010000006.1"/>
</dbReference>
<dbReference type="InterPro" id="IPR019960">
    <property type="entry name" value="T1SS_VCA0849"/>
</dbReference>
<evidence type="ECO:0000259" key="6">
    <source>
        <dbReference type="Pfam" id="PF08548"/>
    </source>
</evidence>
<feature type="region of interest" description="Disordered" evidence="5">
    <location>
        <begin position="297"/>
        <end position="343"/>
    </location>
</feature>
<dbReference type="InterPro" id="IPR011049">
    <property type="entry name" value="Serralysin-like_metalloprot_C"/>
</dbReference>
<dbReference type="Gene3D" id="2.150.10.10">
    <property type="entry name" value="Serralysin-like metalloprotease, C-terminal"/>
    <property type="match status" value="2"/>
</dbReference>
<reference evidence="8" key="1">
    <citation type="journal article" date="2019" name="Int. J. Syst. Evol. Microbiol.">
        <title>The Global Catalogue of Microorganisms (GCM) 10K type strain sequencing project: providing services to taxonomists for standard genome sequencing and annotation.</title>
        <authorList>
            <consortium name="The Broad Institute Genomics Platform"/>
            <consortium name="The Broad Institute Genome Sequencing Center for Infectious Disease"/>
            <person name="Wu L."/>
            <person name="Ma J."/>
        </authorList>
    </citation>
    <scope>NUCLEOTIDE SEQUENCE [LARGE SCALE GENOMIC DNA]</scope>
    <source>
        <strain evidence="8">KCTC 52366</strain>
    </source>
</reference>
<protein>
    <submittedName>
        <fullName evidence="7">Calcium-binding protein</fullName>
    </submittedName>
</protein>
<keyword evidence="3" id="KW-0964">Secreted</keyword>
<organism evidence="7 8">
    <name type="scientific">Psychromarinibacter halotolerans</name>
    <dbReference type="NCBI Taxonomy" id="1775175"/>
    <lineage>
        <taxon>Bacteria</taxon>
        <taxon>Pseudomonadati</taxon>
        <taxon>Pseudomonadota</taxon>
        <taxon>Alphaproteobacteria</taxon>
        <taxon>Rhodobacterales</taxon>
        <taxon>Paracoccaceae</taxon>
        <taxon>Psychromarinibacter</taxon>
    </lineage>
</organism>
<comment type="subcellular location">
    <subcellularLocation>
        <location evidence="2">Secreted</location>
    </subcellularLocation>
</comment>
<evidence type="ECO:0000256" key="3">
    <source>
        <dbReference type="ARBA" id="ARBA00022525"/>
    </source>
</evidence>
<dbReference type="EMBL" id="JBHRTB010000010">
    <property type="protein sequence ID" value="MFC3144513.1"/>
    <property type="molecule type" value="Genomic_DNA"/>
</dbReference>
<proteinExistence type="predicted"/>
<dbReference type="InterPro" id="IPR050557">
    <property type="entry name" value="RTX_toxin/Mannuronan_C5-epim"/>
</dbReference>
<name>A0ABV7GS89_9RHOB</name>
<dbReference type="Proteomes" id="UP001595632">
    <property type="component" value="Unassembled WGS sequence"/>
</dbReference>
<dbReference type="Pfam" id="PF00353">
    <property type="entry name" value="HemolysinCabind"/>
    <property type="match status" value="2"/>
</dbReference>
<dbReference type="PANTHER" id="PTHR38340:SF1">
    <property type="entry name" value="S-LAYER PROTEIN"/>
    <property type="match status" value="1"/>
</dbReference>
<comment type="cofactor">
    <cofactor evidence="1">
        <name>Ca(2+)</name>
        <dbReference type="ChEBI" id="CHEBI:29108"/>
    </cofactor>
</comment>
<dbReference type="NCBIfam" id="TIGR03661">
    <property type="entry name" value="T1SS_VCA0849"/>
    <property type="match status" value="1"/>
</dbReference>
<evidence type="ECO:0000256" key="2">
    <source>
        <dbReference type="ARBA" id="ARBA00004613"/>
    </source>
</evidence>
<keyword evidence="4" id="KW-0677">Repeat</keyword>
<evidence type="ECO:0000256" key="1">
    <source>
        <dbReference type="ARBA" id="ARBA00001913"/>
    </source>
</evidence>
<feature type="compositionally biased region" description="Polar residues" evidence="5">
    <location>
        <begin position="297"/>
        <end position="306"/>
    </location>
</feature>
<dbReference type="PANTHER" id="PTHR38340">
    <property type="entry name" value="S-LAYER PROTEIN"/>
    <property type="match status" value="1"/>
</dbReference>
<dbReference type="PRINTS" id="PR00313">
    <property type="entry name" value="CABNDNGRPT"/>
</dbReference>
<comment type="caution">
    <text evidence="7">The sequence shown here is derived from an EMBL/GenBank/DDBJ whole genome shotgun (WGS) entry which is preliminary data.</text>
</comment>
<evidence type="ECO:0000313" key="8">
    <source>
        <dbReference type="Proteomes" id="UP001595632"/>
    </source>
</evidence>
<keyword evidence="8" id="KW-1185">Reference proteome</keyword>
<accession>A0ABV7GS89</accession>
<dbReference type="Pfam" id="PF08548">
    <property type="entry name" value="Peptidase_M10_C"/>
    <property type="match status" value="1"/>
</dbReference>